<dbReference type="EMBL" id="MF417892">
    <property type="protein sequence ID" value="ASN69581.1"/>
    <property type="molecule type" value="Genomic_DNA"/>
</dbReference>
<accession>A0A2H4JC19</accession>
<sequence>MSDAIKFIQQKGLDAAKELVNFGTGFVSVEDGLSFHTDQLISLIQSHSYVDIHGLEQSKEIVNNAPSDDVFYSWTLGGSGVKDKTVHIGTLRKAIADVEACQGAAQ</sequence>
<gene>
    <name evidence="1" type="ORF">2F2_6</name>
</gene>
<organism evidence="1">
    <name type="scientific">uncultured Caudovirales phage</name>
    <dbReference type="NCBI Taxonomy" id="2100421"/>
    <lineage>
        <taxon>Viruses</taxon>
        <taxon>Duplodnaviria</taxon>
        <taxon>Heunggongvirae</taxon>
        <taxon>Uroviricota</taxon>
        <taxon>Caudoviricetes</taxon>
        <taxon>Peduoviridae</taxon>
        <taxon>Maltschvirus</taxon>
        <taxon>Maltschvirus maltsch</taxon>
    </lineage>
</organism>
<name>A0A2H4JC19_9CAUD</name>
<protein>
    <submittedName>
        <fullName evidence="1">Uncharacterized protein</fullName>
    </submittedName>
</protein>
<reference evidence="1" key="1">
    <citation type="submission" date="2017-06" db="EMBL/GenBank/DDBJ databases">
        <title>Novel phages from South African skin metaviromes.</title>
        <authorList>
            <person name="van Zyl L.J."/>
            <person name="Abrahams Y."/>
            <person name="Stander E.A."/>
            <person name="Kirby B.M."/>
            <person name="Clavaud C."/>
            <person name="Farcet C."/>
            <person name="Breton L."/>
            <person name="Trindade M.I."/>
        </authorList>
    </citation>
    <scope>NUCLEOTIDE SEQUENCE</scope>
</reference>
<evidence type="ECO:0000313" key="1">
    <source>
        <dbReference type="EMBL" id="ASN69581.1"/>
    </source>
</evidence>
<proteinExistence type="predicted"/>